<proteinExistence type="predicted"/>
<protein>
    <submittedName>
        <fullName evidence="3">Glycosyltransferase family 4 protein</fullName>
    </submittedName>
</protein>
<dbReference type="EMBL" id="JADIMM010000023">
    <property type="protein sequence ID" value="MBO8457011.1"/>
    <property type="molecule type" value="Genomic_DNA"/>
</dbReference>
<evidence type="ECO:0000259" key="2">
    <source>
        <dbReference type="Pfam" id="PF00534"/>
    </source>
</evidence>
<evidence type="ECO:0000256" key="1">
    <source>
        <dbReference type="ARBA" id="ARBA00022679"/>
    </source>
</evidence>
<keyword evidence="1" id="KW-0808">Transferase</keyword>
<sequence length="374" mass="41610">MKIGIMAFGCDHGRSGFGSYLSSFIANLPRQPGLSFEVFGPEIDRYTYTNDNPSVTYFGINIPDSKSSERLWVTTSCGSLCKKRRYDGVIFPLGIRLLPLKFDVPSVVIVQDVLSDLINFSKDRYYKISSLLLKKAGGIIAATDFIKNDMIDNLKIDGNSVSVVYSGLDRSRFYPRPKNNESTILIQPFSIRRPYIIYASRIEHPRKHHVELIRGFEIFKERTGLPHRLVLAGSDGENAEMVHRSVIKSSVSQDIFLTGFFPPQNLPELYAGADACIFPSSCEGVGLPVLETMACGIPVACSNAGSLPEITGENALLFNSENPEEIASAIEQLVRNSSLREELISNAVQWASQFSWEENVNKTIGILRNLIEKN</sequence>
<accession>A0A9D9HNC5</accession>
<dbReference type="AlphaFoldDB" id="A0A9D9HNC5"/>
<dbReference type="PANTHER" id="PTHR46401">
    <property type="entry name" value="GLYCOSYLTRANSFERASE WBBK-RELATED"/>
    <property type="match status" value="1"/>
</dbReference>
<dbReference type="CDD" id="cd03809">
    <property type="entry name" value="GT4_MtfB-like"/>
    <property type="match status" value="1"/>
</dbReference>
<dbReference type="Proteomes" id="UP000823638">
    <property type="component" value="Unassembled WGS sequence"/>
</dbReference>
<dbReference type="PANTHER" id="PTHR46401:SF2">
    <property type="entry name" value="GLYCOSYLTRANSFERASE WBBK-RELATED"/>
    <property type="match status" value="1"/>
</dbReference>
<reference evidence="3" key="1">
    <citation type="submission" date="2020-10" db="EMBL/GenBank/DDBJ databases">
        <authorList>
            <person name="Gilroy R."/>
        </authorList>
    </citation>
    <scope>NUCLEOTIDE SEQUENCE</scope>
    <source>
        <strain evidence="3">10532</strain>
    </source>
</reference>
<dbReference type="GO" id="GO:0016757">
    <property type="term" value="F:glycosyltransferase activity"/>
    <property type="evidence" value="ECO:0007669"/>
    <property type="project" value="InterPro"/>
</dbReference>
<name>A0A9D9HNC5_9SPIR</name>
<dbReference type="SUPFAM" id="SSF53756">
    <property type="entry name" value="UDP-Glycosyltransferase/glycogen phosphorylase"/>
    <property type="match status" value="1"/>
</dbReference>
<feature type="domain" description="Glycosyl transferase family 1" evidence="2">
    <location>
        <begin position="193"/>
        <end position="349"/>
    </location>
</feature>
<comment type="caution">
    <text evidence="3">The sequence shown here is derived from an EMBL/GenBank/DDBJ whole genome shotgun (WGS) entry which is preliminary data.</text>
</comment>
<reference evidence="3" key="2">
    <citation type="journal article" date="2021" name="PeerJ">
        <title>Extensive microbial diversity within the chicken gut microbiome revealed by metagenomics and culture.</title>
        <authorList>
            <person name="Gilroy R."/>
            <person name="Ravi A."/>
            <person name="Getino M."/>
            <person name="Pursley I."/>
            <person name="Horton D.L."/>
            <person name="Alikhan N.F."/>
            <person name="Baker D."/>
            <person name="Gharbi K."/>
            <person name="Hall N."/>
            <person name="Watson M."/>
            <person name="Adriaenssens E.M."/>
            <person name="Foster-Nyarko E."/>
            <person name="Jarju S."/>
            <person name="Secka A."/>
            <person name="Antonio M."/>
            <person name="Oren A."/>
            <person name="Chaudhuri R.R."/>
            <person name="La Ragione R."/>
            <person name="Hildebrand F."/>
            <person name="Pallen M.J."/>
        </authorList>
    </citation>
    <scope>NUCLEOTIDE SEQUENCE</scope>
    <source>
        <strain evidence="3">10532</strain>
    </source>
</reference>
<gene>
    <name evidence="3" type="ORF">IAA81_02135</name>
</gene>
<dbReference type="Gene3D" id="3.40.50.2000">
    <property type="entry name" value="Glycogen Phosphorylase B"/>
    <property type="match status" value="2"/>
</dbReference>
<dbReference type="Pfam" id="PF00534">
    <property type="entry name" value="Glycos_transf_1"/>
    <property type="match status" value="1"/>
</dbReference>
<organism evidence="3 4">
    <name type="scientific">Candidatus Gallitreponema excrementavium</name>
    <dbReference type="NCBI Taxonomy" id="2840840"/>
    <lineage>
        <taxon>Bacteria</taxon>
        <taxon>Pseudomonadati</taxon>
        <taxon>Spirochaetota</taxon>
        <taxon>Spirochaetia</taxon>
        <taxon>Spirochaetales</taxon>
        <taxon>Candidatus Gallitreponema</taxon>
    </lineage>
</organism>
<evidence type="ECO:0000313" key="4">
    <source>
        <dbReference type="Proteomes" id="UP000823638"/>
    </source>
</evidence>
<evidence type="ECO:0000313" key="3">
    <source>
        <dbReference type="EMBL" id="MBO8457011.1"/>
    </source>
</evidence>
<dbReference type="InterPro" id="IPR001296">
    <property type="entry name" value="Glyco_trans_1"/>
</dbReference>